<name>A0ACB8QP39_9AGAM</name>
<evidence type="ECO:0000313" key="2">
    <source>
        <dbReference type="Proteomes" id="UP000814128"/>
    </source>
</evidence>
<accession>A0ACB8QP39</accession>
<reference evidence="1" key="1">
    <citation type="submission" date="2021-02" db="EMBL/GenBank/DDBJ databases">
        <authorList>
            <consortium name="DOE Joint Genome Institute"/>
            <person name="Ahrendt S."/>
            <person name="Looney B.P."/>
            <person name="Miyauchi S."/>
            <person name="Morin E."/>
            <person name="Drula E."/>
            <person name="Courty P.E."/>
            <person name="Chicoki N."/>
            <person name="Fauchery L."/>
            <person name="Kohler A."/>
            <person name="Kuo A."/>
            <person name="Labutti K."/>
            <person name="Pangilinan J."/>
            <person name="Lipzen A."/>
            <person name="Riley R."/>
            <person name="Andreopoulos W."/>
            <person name="He G."/>
            <person name="Johnson J."/>
            <person name="Barry K.W."/>
            <person name="Grigoriev I.V."/>
            <person name="Nagy L."/>
            <person name="Hibbett D."/>
            <person name="Henrissat B."/>
            <person name="Matheny P.B."/>
            <person name="Labbe J."/>
            <person name="Martin F."/>
        </authorList>
    </citation>
    <scope>NUCLEOTIDE SEQUENCE</scope>
    <source>
        <strain evidence="1">EC-137</strain>
    </source>
</reference>
<reference evidence="1" key="2">
    <citation type="journal article" date="2022" name="New Phytol.">
        <title>Evolutionary transition to the ectomycorrhizal habit in the genomes of a hyperdiverse lineage of mushroom-forming fungi.</title>
        <authorList>
            <person name="Looney B."/>
            <person name="Miyauchi S."/>
            <person name="Morin E."/>
            <person name="Drula E."/>
            <person name="Courty P.E."/>
            <person name="Kohler A."/>
            <person name="Kuo A."/>
            <person name="LaButti K."/>
            <person name="Pangilinan J."/>
            <person name="Lipzen A."/>
            <person name="Riley R."/>
            <person name="Andreopoulos W."/>
            <person name="He G."/>
            <person name="Johnson J."/>
            <person name="Nolan M."/>
            <person name="Tritt A."/>
            <person name="Barry K.W."/>
            <person name="Grigoriev I.V."/>
            <person name="Nagy L.G."/>
            <person name="Hibbett D."/>
            <person name="Henrissat B."/>
            <person name="Matheny P.B."/>
            <person name="Labbe J."/>
            <person name="Martin F.M."/>
        </authorList>
    </citation>
    <scope>NUCLEOTIDE SEQUENCE</scope>
    <source>
        <strain evidence="1">EC-137</strain>
    </source>
</reference>
<evidence type="ECO:0000313" key="1">
    <source>
        <dbReference type="EMBL" id="KAI0033626.1"/>
    </source>
</evidence>
<dbReference type="EMBL" id="MU273515">
    <property type="protein sequence ID" value="KAI0033626.1"/>
    <property type="molecule type" value="Genomic_DNA"/>
</dbReference>
<gene>
    <name evidence="1" type="ORF">K488DRAFT_69731</name>
</gene>
<keyword evidence="2" id="KW-1185">Reference proteome</keyword>
<proteinExistence type="predicted"/>
<organism evidence="1 2">
    <name type="scientific">Vararia minispora EC-137</name>
    <dbReference type="NCBI Taxonomy" id="1314806"/>
    <lineage>
        <taxon>Eukaryota</taxon>
        <taxon>Fungi</taxon>
        <taxon>Dikarya</taxon>
        <taxon>Basidiomycota</taxon>
        <taxon>Agaricomycotina</taxon>
        <taxon>Agaricomycetes</taxon>
        <taxon>Russulales</taxon>
        <taxon>Lachnocladiaceae</taxon>
        <taxon>Vararia</taxon>
    </lineage>
</organism>
<comment type="caution">
    <text evidence="1">The sequence shown here is derived from an EMBL/GenBank/DDBJ whole genome shotgun (WGS) entry which is preliminary data.</text>
</comment>
<dbReference type="Proteomes" id="UP000814128">
    <property type="component" value="Unassembled WGS sequence"/>
</dbReference>
<sequence>MHGFSVQEAKRLGLVSNGGRDEVVSAALELTGRVPQPHLFTTLDPKRFFLHARALHPIDTRVRSTVKHGHPPEFPDRRLKGYGADADGRHNHVEEQDGLHALAPGIKSVTKL</sequence>
<protein>
    <submittedName>
        <fullName evidence="1">Uncharacterized protein</fullName>
    </submittedName>
</protein>